<dbReference type="KEGG" id="smo:SELMODRAFT_97289"/>
<dbReference type="eggNOG" id="KOG4197">
    <property type="taxonomic scope" value="Eukaryota"/>
</dbReference>
<proteinExistence type="predicted"/>
<name>D8RMF6_SELML</name>
<keyword evidence="4" id="KW-1185">Reference proteome</keyword>
<dbReference type="NCBIfam" id="TIGR00756">
    <property type="entry name" value="PPR"/>
    <property type="match status" value="4"/>
</dbReference>
<dbReference type="PROSITE" id="PS51375">
    <property type="entry name" value="PPR"/>
    <property type="match status" value="4"/>
</dbReference>
<feature type="repeat" description="PPR" evidence="2">
    <location>
        <begin position="74"/>
        <end position="104"/>
    </location>
</feature>
<dbReference type="Proteomes" id="UP000001514">
    <property type="component" value="Unassembled WGS sequence"/>
</dbReference>
<dbReference type="InParanoid" id="D8RMF6"/>
<dbReference type="AlphaFoldDB" id="D8RMF6"/>
<dbReference type="Pfam" id="PF01535">
    <property type="entry name" value="PPR"/>
    <property type="match status" value="1"/>
</dbReference>
<feature type="repeat" description="PPR" evidence="2">
    <location>
        <begin position="105"/>
        <end position="140"/>
    </location>
</feature>
<dbReference type="PANTHER" id="PTHR47926">
    <property type="entry name" value="PENTATRICOPEPTIDE REPEAT-CONTAINING PROTEIN"/>
    <property type="match status" value="1"/>
</dbReference>
<dbReference type="FunFam" id="1.25.40.10:FF:000090">
    <property type="entry name" value="Pentatricopeptide repeat-containing protein, chloroplastic"/>
    <property type="match status" value="1"/>
</dbReference>
<dbReference type="Gramene" id="EFJ26332">
    <property type="protein sequence ID" value="EFJ26332"/>
    <property type="gene ID" value="SELMODRAFT_97289"/>
</dbReference>
<keyword evidence="1" id="KW-0677">Repeat</keyword>
<evidence type="ECO:0000256" key="1">
    <source>
        <dbReference type="ARBA" id="ARBA00022737"/>
    </source>
</evidence>
<dbReference type="InterPro" id="IPR011990">
    <property type="entry name" value="TPR-like_helical_dom_sf"/>
</dbReference>
<dbReference type="Pfam" id="PF13041">
    <property type="entry name" value="PPR_2"/>
    <property type="match status" value="2"/>
</dbReference>
<dbReference type="InterPro" id="IPR002885">
    <property type="entry name" value="PPR_rpt"/>
</dbReference>
<reference evidence="3 4" key="1">
    <citation type="journal article" date="2011" name="Science">
        <title>The Selaginella genome identifies genetic changes associated with the evolution of vascular plants.</title>
        <authorList>
            <person name="Banks J.A."/>
            <person name="Nishiyama T."/>
            <person name="Hasebe M."/>
            <person name="Bowman J.L."/>
            <person name="Gribskov M."/>
            <person name="dePamphilis C."/>
            <person name="Albert V.A."/>
            <person name="Aono N."/>
            <person name="Aoyama T."/>
            <person name="Ambrose B.A."/>
            <person name="Ashton N.W."/>
            <person name="Axtell M.J."/>
            <person name="Barker E."/>
            <person name="Barker M.S."/>
            <person name="Bennetzen J.L."/>
            <person name="Bonawitz N.D."/>
            <person name="Chapple C."/>
            <person name="Cheng C."/>
            <person name="Correa L.G."/>
            <person name="Dacre M."/>
            <person name="DeBarry J."/>
            <person name="Dreyer I."/>
            <person name="Elias M."/>
            <person name="Engstrom E.M."/>
            <person name="Estelle M."/>
            <person name="Feng L."/>
            <person name="Finet C."/>
            <person name="Floyd S.K."/>
            <person name="Frommer W.B."/>
            <person name="Fujita T."/>
            <person name="Gramzow L."/>
            <person name="Gutensohn M."/>
            <person name="Harholt J."/>
            <person name="Hattori M."/>
            <person name="Heyl A."/>
            <person name="Hirai T."/>
            <person name="Hiwatashi Y."/>
            <person name="Ishikawa M."/>
            <person name="Iwata M."/>
            <person name="Karol K.G."/>
            <person name="Koehler B."/>
            <person name="Kolukisaoglu U."/>
            <person name="Kubo M."/>
            <person name="Kurata T."/>
            <person name="Lalonde S."/>
            <person name="Li K."/>
            <person name="Li Y."/>
            <person name="Litt A."/>
            <person name="Lyons E."/>
            <person name="Manning G."/>
            <person name="Maruyama T."/>
            <person name="Michael T.P."/>
            <person name="Mikami K."/>
            <person name="Miyazaki S."/>
            <person name="Morinaga S."/>
            <person name="Murata T."/>
            <person name="Mueller-Roeber B."/>
            <person name="Nelson D.R."/>
            <person name="Obara M."/>
            <person name="Oguri Y."/>
            <person name="Olmstead R.G."/>
            <person name="Onodera N."/>
            <person name="Petersen B.L."/>
            <person name="Pils B."/>
            <person name="Prigge M."/>
            <person name="Rensing S.A."/>
            <person name="Riano-Pachon D.M."/>
            <person name="Roberts A.W."/>
            <person name="Sato Y."/>
            <person name="Scheller H.V."/>
            <person name="Schulz B."/>
            <person name="Schulz C."/>
            <person name="Shakirov E.V."/>
            <person name="Shibagaki N."/>
            <person name="Shinohara N."/>
            <person name="Shippen D.E."/>
            <person name="Soerensen I."/>
            <person name="Sotooka R."/>
            <person name="Sugimoto N."/>
            <person name="Sugita M."/>
            <person name="Sumikawa N."/>
            <person name="Tanurdzic M."/>
            <person name="Theissen G."/>
            <person name="Ulvskov P."/>
            <person name="Wakazuki S."/>
            <person name="Weng J.K."/>
            <person name="Willats W.W."/>
            <person name="Wipf D."/>
            <person name="Wolf P.G."/>
            <person name="Yang L."/>
            <person name="Zimmer A.D."/>
            <person name="Zhu Q."/>
            <person name="Mitros T."/>
            <person name="Hellsten U."/>
            <person name="Loque D."/>
            <person name="Otillar R."/>
            <person name="Salamov A."/>
            <person name="Schmutz J."/>
            <person name="Shapiro H."/>
            <person name="Lindquist E."/>
            <person name="Lucas S."/>
            <person name="Rokhsar D."/>
            <person name="Grigoriev I.V."/>
        </authorList>
    </citation>
    <scope>NUCLEOTIDE SEQUENCE [LARGE SCALE GENOMIC DNA]</scope>
</reference>
<sequence>MRRRSLVSWNTLIAGYGQSGDGAVALAMFSRMRDEGLEPDALTFIAVINACALLAAREEGVSIHSQAGRHELENTFVANSLVDMYAKCGSLDNARRVFDRMPRHTIVSWNSMITGYVQGGEPETALTLLFERMLEDHWQPDGVTFLSLLTACCHAGLVDKGKELFRLMVSDYAIVPSIEHYSCAVDLLGRANQVDEALAVVTSIPVAPDLKLWMTVLDACGKWSNWEAGRVAFESIQLLLDHRDHSAAYVLMSRTYLALELEARDLDETWKNASVREFA</sequence>
<dbReference type="PANTHER" id="PTHR47926:SF382">
    <property type="entry name" value="PENTACOTRIPEPTIDE-REPEAT REGION OF PRORP DOMAIN-CONTAINING PROTEIN"/>
    <property type="match status" value="1"/>
</dbReference>
<dbReference type="InterPro" id="IPR046960">
    <property type="entry name" value="PPR_At4g14850-like_plant"/>
</dbReference>
<accession>D8RMF6</accession>
<feature type="repeat" description="PPR" evidence="2">
    <location>
        <begin position="5"/>
        <end position="39"/>
    </location>
</feature>
<evidence type="ECO:0000313" key="4">
    <source>
        <dbReference type="Proteomes" id="UP000001514"/>
    </source>
</evidence>
<organism evidence="4">
    <name type="scientific">Selaginella moellendorffii</name>
    <name type="common">Spikemoss</name>
    <dbReference type="NCBI Taxonomy" id="88036"/>
    <lineage>
        <taxon>Eukaryota</taxon>
        <taxon>Viridiplantae</taxon>
        <taxon>Streptophyta</taxon>
        <taxon>Embryophyta</taxon>
        <taxon>Tracheophyta</taxon>
        <taxon>Lycopodiopsida</taxon>
        <taxon>Selaginellales</taxon>
        <taxon>Selaginellaceae</taxon>
        <taxon>Selaginella</taxon>
    </lineage>
</organism>
<evidence type="ECO:0008006" key="5">
    <source>
        <dbReference type="Google" id="ProtNLM"/>
    </source>
</evidence>
<dbReference type="Gene3D" id="1.25.40.10">
    <property type="entry name" value="Tetratricopeptide repeat domain"/>
    <property type="match status" value="3"/>
</dbReference>
<dbReference type="HOGENOM" id="CLU_002706_0_0_1"/>
<dbReference type="EMBL" id="GL377584">
    <property type="protein sequence ID" value="EFJ26332.1"/>
    <property type="molecule type" value="Genomic_DNA"/>
</dbReference>
<evidence type="ECO:0000313" key="3">
    <source>
        <dbReference type="EMBL" id="EFJ26332.1"/>
    </source>
</evidence>
<feature type="repeat" description="PPR" evidence="2">
    <location>
        <begin position="141"/>
        <end position="171"/>
    </location>
</feature>
<evidence type="ECO:0000256" key="2">
    <source>
        <dbReference type="PROSITE-ProRule" id="PRU00708"/>
    </source>
</evidence>
<dbReference type="GO" id="GO:0009451">
    <property type="term" value="P:RNA modification"/>
    <property type="evidence" value="ECO:0007669"/>
    <property type="project" value="InterPro"/>
</dbReference>
<gene>
    <name evidence="3" type="ORF">SELMODRAFT_97289</name>
</gene>
<dbReference type="GO" id="GO:0003723">
    <property type="term" value="F:RNA binding"/>
    <property type="evidence" value="ECO:0007669"/>
    <property type="project" value="InterPro"/>
</dbReference>
<protein>
    <recommendedName>
        <fullName evidence="5">Pentacotripeptide-repeat region of PRORP domain-containing protein</fullName>
    </recommendedName>
</protein>
<dbReference type="OMA" id="NWEAGRV"/>